<evidence type="ECO:0000259" key="4">
    <source>
        <dbReference type="Pfam" id="PF02838"/>
    </source>
</evidence>
<dbReference type="SUPFAM" id="SSF51445">
    <property type="entry name" value="(Trans)glycosidases"/>
    <property type="match status" value="1"/>
</dbReference>
<evidence type="ECO:0000256" key="3">
    <source>
        <dbReference type="SAM" id="MobiDB-lite"/>
    </source>
</evidence>
<accession>A0A060BVR3</accession>
<dbReference type="PANTHER" id="PTHR22600">
    <property type="entry name" value="BETA-HEXOSAMINIDASE"/>
    <property type="match status" value="1"/>
</dbReference>
<evidence type="ECO:0000256" key="2">
    <source>
        <dbReference type="ARBA" id="ARBA00023295"/>
    </source>
</evidence>
<feature type="non-terminal residue" evidence="5">
    <location>
        <position position="154"/>
    </location>
</feature>
<feature type="non-terminal residue" evidence="5">
    <location>
        <position position="1"/>
    </location>
</feature>
<dbReference type="InterPro" id="IPR029018">
    <property type="entry name" value="Hex-like_dom2"/>
</dbReference>
<sequence>VIVEDASVETPGAHLAREVTDDLRRSTGNRLARRSRDRRGGDPSCSAWTPAWGSQRYRLVIRRTDGDDKTPIVTVFGGDVAGVRHGVQTLRLIIRQRGRLLPEMTVEDGPAYPVRGYSVDVTRGRVPTMAWLKRWVDLLELYKYNQLQLYVEHS</sequence>
<feature type="region of interest" description="Disordered" evidence="3">
    <location>
        <begin position="22"/>
        <end position="45"/>
    </location>
</feature>
<dbReference type="AlphaFoldDB" id="A0A060BVR3"/>
<dbReference type="SUPFAM" id="SSF55545">
    <property type="entry name" value="beta-N-acetylhexosaminidase-like domain"/>
    <property type="match status" value="1"/>
</dbReference>
<dbReference type="GO" id="GO:0016020">
    <property type="term" value="C:membrane"/>
    <property type="evidence" value="ECO:0007669"/>
    <property type="project" value="TreeGrafter"/>
</dbReference>
<dbReference type="PANTHER" id="PTHR22600:SF26">
    <property type="entry name" value="BETA-N-ACETYLHEXOSAMINIDASE"/>
    <property type="match status" value="1"/>
</dbReference>
<dbReference type="GO" id="GO:0004563">
    <property type="term" value="F:beta-N-acetylhexosaminidase activity"/>
    <property type="evidence" value="ECO:0007669"/>
    <property type="project" value="InterPro"/>
</dbReference>
<feature type="domain" description="Beta-hexosaminidase bacterial type N-terminal" evidence="4">
    <location>
        <begin position="13"/>
        <end position="108"/>
    </location>
</feature>
<reference evidence="5" key="1">
    <citation type="journal article" date="2013" name="Environ. Microbiol.">
        <title>Seasonally variable intestinal metagenomes of the red palm weevil (Rhynchophorus ferrugineus).</title>
        <authorList>
            <person name="Jia S."/>
            <person name="Zhang X."/>
            <person name="Zhang G."/>
            <person name="Yin A."/>
            <person name="Zhang S."/>
            <person name="Li F."/>
            <person name="Wang L."/>
            <person name="Zhao D."/>
            <person name="Yun Q."/>
            <person name="Tala"/>
            <person name="Wang J."/>
            <person name="Sun G."/>
            <person name="Baabdullah M."/>
            <person name="Yu X."/>
            <person name="Hu S."/>
            <person name="Al-Mssallem I.S."/>
            <person name="Yu J."/>
        </authorList>
    </citation>
    <scope>NUCLEOTIDE SEQUENCE</scope>
</reference>
<dbReference type="InterPro" id="IPR025705">
    <property type="entry name" value="Beta_hexosaminidase_sua/sub"/>
</dbReference>
<dbReference type="PRINTS" id="PR00738">
    <property type="entry name" value="GLHYDRLASE20"/>
</dbReference>
<proteinExistence type="predicted"/>
<keyword evidence="2" id="KW-0326">Glycosidase</keyword>
<dbReference type="Pfam" id="PF02838">
    <property type="entry name" value="Glyco_hydro_20b"/>
    <property type="match status" value="1"/>
</dbReference>
<evidence type="ECO:0000313" key="5">
    <source>
        <dbReference type="EMBL" id="AIA87034.1"/>
    </source>
</evidence>
<protein>
    <submittedName>
        <fullName evidence="5">CAZy families GH20 protein</fullName>
    </submittedName>
</protein>
<name>A0A060BVR3_9BIFI</name>
<organism evidence="5">
    <name type="scientific">uncultured Bifidobacterium sp</name>
    <dbReference type="NCBI Taxonomy" id="165187"/>
    <lineage>
        <taxon>Bacteria</taxon>
        <taxon>Bacillati</taxon>
        <taxon>Actinomycetota</taxon>
        <taxon>Actinomycetes</taxon>
        <taxon>Bifidobacteriales</taxon>
        <taxon>Bifidobacteriaceae</taxon>
        <taxon>Bifidobacterium</taxon>
        <taxon>environmental samples</taxon>
    </lineage>
</organism>
<dbReference type="GO" id="GO:0030203">
    <property type="term" value="P:glycosaminoglycan metabolic process"/>
    <property type="evidence" value="ECO:0007669"/>
    <property type="project" value="TreeGrafter"/>
</dbReference>
<dbReference type="EMBL" id="KF119766">
    <property type="protein sequence ID" value="AIA87034.1"/>
    <property type="molecule type" value="Genomic_DNA"/>
</dbReference>
<dbReference type="Gene3D" id="3.30.379.10">
    <property type="entry name" value="Chitobiase/beta-hexosaminidase domain 2-like"/>
    <property type="match status" value="1"/>
</dbReference>
<dbReference type="InterPro" id="IPR015882">
    <property type="entry name" value="HEX_bac_N"/>
</dbReference>
<dbReference type="Gene3D" id="3.20.20.80">
    <property type="entry name" value="Glycosidases"/>
    <property type="match status" value="1"/>
</dbReference>
<keyword evidence="1" id="KW-0378">Hydrolase</keyword>
<dbReference type="GO" id="GO:0005975">
    <property type="term" value="P:carbohydrate metabolic process"/>
    <property type="evidence" value="ECO:0007669"/>
    <property type="project" value="InterPro"/>
</dbReference>
<dbReference type="InterPro" id="IPR017853">
    <property type="entry name" value="GH"/>
</dbReference>
<evidence type="ECO:0000256" key="1">
    <source>
        <dbReference type="ARBA" id="ARBA00022801"/>
    </source>
</evidence>